<comment type="caution">
    <text evidence="1">The sequence shown here is derived from an EMBL/GenBank/DDBJ whole genome shotgun (WGS) entry which is preliminary data.</text>
</comment>
<keyword evidence="2" id="KW-1185">Reference proteome</keyword>
<evidence type="ECO:0000313" key="2">
    <source>
        <dbReference type="Proteomes" id="UP000276133"/>
    </source>
</evidence>
<dbReference type="AlphaFoldDB" id="A0A3M7SPG0"/>
<name>A0A3M7SPG0_BRAPC</name>
<reference evidence="1 2" key="1">
    <citation type="journal article" date="2018" name="Sci. Rep.">
        <title>Genomic signatures of local adaptation to the degree of environmental predictability in rotifers.</title>
        <authorList>
            <person name="Franch-Gras L."/>
            <person name="Hahn C."/>
            <person name="Garcia-Roger E.M."/>
            <person name="Carmona M.J."/>
            <person name="Serra M."/>
            <person name="Gomez A."/>
        </authorList>
    </citation>
    <scope>NUCLEOTIDE SEQUENCE [LARGE SCALE GENOMIC DNA]</scope>
    <source>
        <strain evidence="1">HYR1</strain>
    </source>
</reference>
<protein>
    <submittedName>
        <fullName evidence="1">Uncharacterized protein</fullName>
    </submittedName>
</protein>
<organism evidence="1 2">
    <name type="scientific">Brachionus plicatilis</name>
    <name type="common">Marine rotifer</name>
    <name type="synonym">Brachionus muelleri</name>
    <dbReference type="NCBI Taxonomy" id="10195"/>
    <lineage>
        <taxon>Eukaryota</taxon>
        <taxon>Metazoa</taxon>
        <taxon>Spiralia</taxon>
        <taxon>Gnathifera</taxon>
        <taxon>Rotifera</taxon>
        <taxon>Eurotatoria</taxon>
        <taxon>Monogononta</taxon>
        <taxon>Pseudotrocha</taxon>
        <taxon>Ploima</taxon>
        <taxon>Brachionidae</taxon>
        <taxon>Brachionus</taxon>
    </lineage>
</organism>
<dbReference type="Proteomes" id="UP000276133">
    <property type="component" value="Unassembled WGS sequence"/>
</dbReference>
<accession>A0A3M7SPG0</accession>
<gene>
    <name evidence="1" type="ORF">BpHYR1_045696</name>
</gene>
<proteinExistence type="predicted"/>
<dbReference type="EMBL" id="REGN01000986">
    <property type="protein sequence ID" value="RNA37734.1"/>
    <property type="molecule type" value="Genomic_DNA"/>
</dbReference>
<evidence type="ECO:0000313" key="1">
    <source>
        <dbReference type="EMBL" id="RNA37734.1"/>
    </source>
</evidence>
<sequence>MRSEKDQMYRLTTHGKNLVLKRVIDNWDDYFPKWCLLQHYVSIEKFCEVLFQSIKNHIILDRKNLENKLLGKIILALKKNDFLKKKIDKKLHLKKDN</sequence>